<dbReference type="Proteomes" id="UP001604335">
    <property type="component" value="Unassembled WGS sequence"/>
</dbReference>
<evidence type="ECO:0000313" key="1">
    <source>
        <dbReference type="EMBL" id="MFG3816241.1"/>
    </source>
</evidence>
<accession>A0ABW7C8I4</accession>
<dbReference type="InterPro" id="IPR046649">
    <property type="entry name" value="DUF6761"/>
</dbReference>
<reference evidence="2" key="1">
    <citation type="journal article" date="2024" name="Algal Res.">
        <title>Biochemical, toxicological and genomic investigation of a high-biomass producing Limnothrix strain isolated from Italian shallow drinking water reservoir.</title>
        <authorList>
            <person name="Simonazzi M."/>
            <person name="Shishido T.K."/>
            <person name="Delbaje E."/>
            <person name="Wahlsten M."/>
            <person name="Fewer D.P."/>
            <person name="Sivonen K."/>
            <person name="Pezzolesi L."/>
            <person name="Pistocchi R."/>
        </authorList>
    </citation>
    <scope>NUCLEOTIDE SEQUENCE [LARGE SCALE GENOMIC DNA]</scope>
    <source>
        <strain evidence="2">LRLZ20PSL1</strain>
    </source>
</reference>
<organism evidence="1 2">
    <name type="scientific">Limnothrix redekei LRLZ20PSL1</name>
    <dbReference type="NCBI Taxonomy" id="3112953"/>
    <lineage>
        <taxon>Bacteria</taxon>
        <taxon>Bacillati</taxon>
        <taxon>Cyanobacteriota</taxon>
        <taxon>Cyanophyceae</taxon>
        <taxon>Pseudanabaenales</taxon>
        <taxon>Pseudanabaenaceae</taxon>
        <taxon>Limnothrix</taxon>
    </lineage>
</organism>
<dbReference type="RefSeq" id="WP_099533826.1">
    <property type="nucleotide sequence ID" value="NZ_JAZAQF010000006.1"/>
</dbReference>
<keyword evidence="2" id="KW-1185">Reference proteome</keyword>
<name>A0ABW7C8I4_9CYAN</name>
<dbReference type="Pfam" id="PF20547">
    <property type="entry name" value="DUF6761"/>
    <property type="match status" value="1"/>
</dbReference>
<sequence>MLQDPRAVRHFQKIADTIAELWNRGYRFDDMRMYLDGYLAALRYTESLEAFSINRLEEEATRYLYDPSNYDMVQPQPDLVE</sequence>
<protein>
    <submittedName>
        <fullName evidence="1">DUF6761 family protein</fullName>
    </submittedName>
</protein>
<comment type="caution">
    <text evidence="1">The sequence shown here is derived from an EMBL/GenBank/DDBJ whole genome shotgun (WGS) entry which is preliminary data.</text>
</comment>
<gene>
    <name evidence="1" type="ORF">VPK24_01220</name>
</gene>
<proteinExistence type="predicted"/>
<evidence type="ECO:0000313" key="2">
    <source>
        <dbReference type="Proteomes" id="UP001604335"/>
    </source>
</evidence>
<dbReference type="EMBL" id="JAZAQF010000006">
    <property type="protein sequence ID" value="MFG3816241.1"/>
    <property type="molecule type" value="Genomic_DNA"/>
</dbReference>